<organism evidence="1 2">
    <name type="scientific">Dendrothele bispora (strain CBS 962.96)</name>
    <dbReference type="NCBI Taxonomy" id="1314807"/>
    <lineage>
        <taxon>Eukaryota</taxon>
        <taxon>Fungi</taxon>
        <taxon>Dikarya</taxon>
        <taxon>Basidiomycota</taxon>
        <taxon>Agaricomycotina</taxon>
        <taxon>Agaricomycetes</taxon>
        <taxon>Agaricomycetidae</taxon>
        <taxon>Agaricales</taxon>
        <taxon>Agaricales incertae sedis</taxon>
        <taxon>Dendrothele</taxon>
    </lineage>
</organism>
<evidence type="ECO:0000313" key="1">
    <source>
        <dbReference type="EMBL" id="THU94578.1"/>
    </source>
</evidence>
<dbReference type="EMBL" id="ML179220">
    <property type="protein sequence ID" value="THU94578.1"/>
    <property type="molecule type" value="Genomic_DNA"/>
</dbReference>
<sequence length="190" mass="21818">MNDSHPLFEFRQLERRIFETKSILTLLCRSPISQPRQIGFYSQPLMELTRAIQEAQVFVEHCHSFGADIEQVLSLIEVRAVKRCRRSLEEAYYSFSSFNDTSMPQSVRVVHPYQAQDLTPDLTAQPSMPGDTPSSLSYVRSNQSMNVEFFSNAEHIRIDGSSINNIRGNQTQSWNSGMQSWGNVYILYNV</sequence>
<name>A0A4S8LZ98_DENBC</name>
<reference evidence="1 2" key="1">
    <citation type="journal article" date="2019" name="Nat. Ecol. Evol.">
        <title>Megaphylogeny resolves global patterns of mushroom evolution.</title>
        <authorList>
            <person name="Varga T."/>
            <person name="Krizsan K."/>
            <person name="Foldi C."/>
            <person name="Dima B."/>
            <person name="Sanchez-Garcia M."/>
            <person name="Sanchez-Ramirez S."/>
            <person name="Szollosi G.J."/>
            <person name="Szarkandi J.G."/>
            <person name="Papp V."/>
            <person name="Albert L."/>
            <person name="Andreopoulos W."/>
            <person name="Angelini C."/>
            <person name="Antonin V."/>
            <person name="Barry K.W."/>
            <person name="Bougher N.L."/>
            <person name="Buchanan P."/>
            <person name="Buyck B."/>
            <person name="Bense V."/>
            <person name="Catcheside P."/>
            <person name="Chovatia M."/>
            <person name="Cooper J."/>
            <person name="Damon W."/>
            <person name="Desjardin D."/>
            <person name="Finy P."/>
            <person name="Geml J."/>
            <person name="Haridas S."/>
            <person name="Hughes K."/>
            <person name="Justo A."/>
            <person name="Karasinski D."/>
            <person name="Kautmanova I."/>
            <person name="Kiss B."/>
            <person name="Kocsube S."/>
            <person name="Kotiranta H."/>
            <person name="LaButti K.M."/>
            <person name="Lechner B.E."/>
            <person name="Liimatainen K."/>
            <person name="Lipzen A."/>
            <person name="Lukacs Z."/>
            <person name="Mihaltcheva S."/>
            <person name="Morgado L.N."/>
            <person name="Niskanen T."/>
            <person name="Noordeloos M.E."/>
            <person name="Ohm R.A."/>
            <person name="Ortiz-Santana B."/>
            <person name="Ovrebo C."/>
            <person name="Racz N."/>
            <person name="Riley R."/>
            <person name="Savchenko A."/>
            <person name="Shiryaev A."/>
            <person name="Soop K."/>
            <person name="Spirin V."/>
            <person name="Szebenyi C."/>
            <person name="Tomsovsky M."/>
            <person name="Tulloss R.E."/>
            <person name="Uehling J."/>
            <person name="Grigoriev I.V."/>
            <person name="Vagvolgyi C."/>
            <person name="Papp T."/>
            <person name="Martin F.M."/>
            <person name="Miettinen O."/>
            <person name="Hibbett D.S."/>
            <person name="Nagy L.G."/>
        </authorList>
    </citation>
    <scope>NUCLEOTIDE SEQUENCE [LARGE SCALE GENOMIC DNA]</scope>
    <source>
        <strain evidence="1 2">CBS 962.96</strain>
    </source>
</reference>
<gene>
    <name evidence="1" type="ORF">K435DRAFT_860373</name>
</gene>
<protein>
    <submittedName>
        <fullName evidence="1">Uncharacterized protein</fullName>
    </submittedName>
</protein>
<proteinExistence type="predicted"/>
<dbReference type="AlphaFoldDB" id="A0A4S8LZ98"/>
<evidence type="ECO:0000313" key="2">
    <source>
        <dbReference type="Proteomes" id="UP000297245"/>
    </source>
</evidence>
<dbReference type="Proteomes" id="UP000297245">
    <property type="component" value="Unassembled WGS sequence"/>
</dbReference>
<accession>A0A4S8LZ98</accession>
<keyword evidence="2" id="KW-1185">Reference proteome</keyword>